<proteinExistence type="predicted"/>
<gene>
    <name evidence="1" type="ORF">BDN72DRAFT_847572</name>
</gene>
<keyword evidence="2" id="KW-1185">Reference proteome</keyword>
<sequence>MHHPFTNAPKAKQAAIEKLDNDIRSLAERLRLLKLQRNSLSVTYTLPTEVLSKIFTITQIACRESFAYLLSHPFAETRTWLSMTHVSQHWRNVALECSELWCEIDLLPETAVRSFLLRSKRRGLEVYVKDKLSSRGQSAYSEGLLADIFAQTSRIQTLSIRGNEPFSQVLPLLTSRPAPQLKELTIFSTGDIMRFPENVDIFQGIVPQLDSLTLYRCRHVIPESALFVNNLTTLDIEDCPITSTTTWLKILQRMPSLSHLRLVDCFTNETEAVDATIPNDFGVISLPRLSHFSIRGFCFEEDLDFLAHTTFPSQTALDFSSCIPLHLFPNRQPLTAPLVAFLRVHNQSRQNLSDMQITGLTLEFDPGSALSLIVEREGHEHTLLSIKGLETVDCGEMLLAELTSLPLAFLTSFTTSCIINSRLEEVSVSGRAIQPLLRLLAGSGEFSDAGSDLDERTGADDEEDVEGVSEFEGGEDAEDQTDDLSGAHPHFEVLKSLRLYNTPSYMFKEALINTLEARRKVGFPVQQVRLSCCMPLMVDFLSRLQGLVDDVEFHESVYSQDDHRV</sequence>
<accession>A0ACD3AD09</accession>
<evidence type="ECO:0000313" key="2">
    <source>
        <dbReference type="Proteomes" id="UP000308600"/>
    </source>
</evidence>
<name>A0ACD3AD09_9AGAR</name>
<organism evidence="1 2">
    <name type="scientific">Pluteus cervinus</name>
    <dbReference type="NCBI Taxonomy" id="181527"/>
    <lineage>
        <taxon>Eukaryota</taxon>
        <taxon>Fungi</taxon>
        <taxon>Dikarya</taxon>
        <taxon>Basidiomycota</taxon>
        <taxon>Agaricomycotina</taxon>
        <taxon>Agaricomycetes</taxon>
        <taxon>Agaricomycetidae</taxon>
        <taxon>Agaricales</taxon>
        <taxon>Pluteineae</taxon>
        <taxon>Pluteaceae</taxon>
        <taxon>Pluteus</taxon>
    </lineage>
</organism>
<evidence type="ECO:0000313" key="1">
    <source>
        <dbReference type="EMBL" id="TFK63489.1"/>
    </source>
</evidence>
<dbReference type="EMBL" id="ML208520">
    <property type="protein sequence ID" value="TFK63489.1"/>
    <property type="molecule type" value="Genomic_DNA"/>
</dbReference>
<dbReference type="Proteomes" id="UP000308600">
    <property type="component" value="Unassembled WGS sequence"/>
</dbReference>
<reference evidence="1 2" key="1">
    <citation type="journal article" date="2019" name="Nat. Ecol. Evol.">
        <title>Megaphylogeny resolves global patterns of mushroom evolution.</title>
        <authorList>
            <person name="Varga T."/>
            <person name="Krizsan K."/>
            <person name="Foldi C."/>
            <person name="Dima B."/>
            <person name="Sanchez-Garcia M."/>
            <person name="Sanchez-Ramirez S."/>
            <person name="Szollosi G.J."/>
            <person name="Szarkandi J.G."/>
            <person name="Papp V."/>
            <person name="Albert L."/>
            <person name="Andreopoulos W."/>
            <person name="Angelini C."/>
            <person name="Antonin V."/>
            <person name="Barry K.W."/>
            <person name="Bougher N.L."/>
            <person name="Buchanan P."/>
            <person name="Buyck B."/>
            <person name="Bense V."/>
            <person name="Catcheside P."/>
            <person name="Chovatia M."/>
            <person name="Cooper J."/>
            <person name="Damon W."/>
            <person name="Desjardin D."/>
            <person name="Finy P."/>
            <person name="Geml J."/>
            <person name="Haridas S."/>
            <person name="Hughes K."/>
            <person name="Justo A."/>
            <person name="Karasinski D."/>
            <person name="Kautmanova I."/>
            <person name="Kiss B."/>
            <person name="Kocsube S."/>
            <person name="Kotiranta H."/>
            <person name="LaButti K.M."/>
            <person name="Lechner B.E."/>
            <person name="Liimatainen K."/>
            <person name="Lipzen A."/>
            <person name="Lukacs Z."/>
            <person name="Mihaltcheva S."/>
            <person name="Morgado L.N."/>
            <person name="Niskanen T."/>
            <person name="Noordeloos M.E."/>
            <person name="Ohm R.A."/>
            <person name="Ortiz-Santana B."/>
            <person name="Ovrebo C."/>
            <person name="Racz N."/>
            <person name="Riley R."/>
            <person name="Savchenko A."/>
            <person name="Shiryaev A."/>
            <person name="Soop K."/>
            <person name="Spirin V."/>
            <person name="Szebenyi C."/>
            <person name="Tomsovsky M."/>
            <person name="Tulloss R.E."/>
            <person name="Uehling J."/>
            <person name="Grigoriev I.V."/>
            <person name="Vagvolgyi C."/>
            <person name="Papp T."/>
            <person name="Martin F.M."/>
            <person name="Miettinen O."/>
            <person name="Hibbett D.S."/>
            <person name="Nagy L.G."/>
        </authorList>
    </citation>
    <scope>NUCLEOTIDE SEQUENCE [LARGE SCALE GENOMIC DNA]</scope>
    <source>
        <strain evidence="1 2">NL-1719</strain>
    </source>
</reference>
<protein>
    <submittedName>
        <fullName evidence="1">Uncharacterized protein</fullName>
    </submittedName>
</protein>